<protein>
    <submittedName>
        <fullName evidence="5">Pyridoxal phosphate-dependent class II aminotransferase</fullName>
    </submittedName>
</protein>
<feature type="domain" description="Aminotransferase class I/classII large" evidence="4">
    <location>
        <begin position="83"/>
        <end position="346"/>
    </location>
</feature>
<feature type="region of interest" description="Disordered" evidence="3">
    <location>
        <begin position="1"/>
        <end position="21"/>
    </location>
</feature>
<dbReference type="SUPFAM" id="SSF53383">
    <property type="entry name" value="PLP-dependent transferases"/>
    <property type="match status" value="1"/>
</dbReference>
<dbReference type="GO" id="GO:0008483">
    <property type="term" value="F:transaminase activity"/>
    <property type="evidence" value="ECO:0007669"/>
    <property type="project" value="UniProtKB-KW"/>
</dbReference>
<proteinExistence type="predicted"/>
<evidence type="ECO:0000313" key="5">
    <source>
        <dbReference type="EMBL" id="TDH35810.1"/>
    </source>
</evidence>
<reference evidence="5 6" key="1">
    <citation type="journal article" date="2013" name="Int. J. Syst. Evol. Microbiol.">
        <title>Hoeflea suaedae sp. nov., an endophytic bacterium isolated from the root of the halophyte Suaeda maritima.</title>
        <authorList>
            <person name="Chung E.J."/>
            <person name="Park J.A."/>
            <person name="Pramanik P."/>
            <person name="Bibi F."/>
            <person name="Jeon C.O."/>
            <person name="Chung Y.R."/>
        </authorList>
    </citation>
    <scope>NUCLEOTIDE SEQUENCE [LARGE SCALE GENOMIC DNA]</scope>
    <source>
        <strain evidence="5 6">YC6898</strain>
    </source>
</reference>
<dbReference type="Proteomes" id="UP000295131">
    <property type="component" value="Unassembled WGS sequence"/>
</dbReference>
<gene>
    <name evidence="5" type="ORF">E2A64_10815</name>
</gene>
<comment type="caution">
    <text evidence="5">The sequence shown here is derived from an EMBL/GenBank/DDBJ whole genome shotgun (WGS) entry which is preliminary data.</text>
</comment>
<dbReference type="InterPro" id="IPR015422">
    <property type="entry name" value="PyrdxlP-dep_Trfase_small"/>
</dbReference>
<dbReference type="InterPro" id="IPR015421">
    <property type="entry name" value="PyrdxlP-dep_Trfase_major"/>
</dbReference>
<dbReference type="GO" id="GO:0030170">
    <property type="term" value="F:pyridoxal phosphate binding"/>
    <property type="evidence" value="ECO:0007669"/>
    <property type="project" value="InterPro"/>
</dbReference>
<comment type="cofactor">
    <cofactor evidence="1">
        <name>pyridoxal 5'-phosphate</name>
        <dbReference type="ChEBI" id="CHEBI:597326"/>
    </cofactor>
</comment>
<dbReference type="InterPro" id="IPR015424">
    <property type="entry name" value="PyrdxlP-dep_Trfase"/>
</dbReference>
<dbReference type="AlphaFoldDB" id="A0A4R5PJH4"/>
<evidence type="ECO:0000256" key="3">
    <source>
        <dbReference type="SAM" id="MobiDB-lite"/>
    </source>
</evidence>
<keyword evidence="5" id="KW-0808">Transferase</keyword>
<keyword evidence="6" id="KW-1185">Reference proteome</keyword>
<dbReference type="Gene3D" id="3.40.640.10">
    <property type="entry name" value="Type I PLP-dependent aspartate aminotransferase-like (Major domain)"/>
    <property type="match status" value="1"/>
</dbReference>
<dbReference type="PANTHER" id="PTHR42885:SF1">
    <property type="entry name" value="THREONINE-PHOSPHATE DECARBOXYLASE"/>
    <property type="match status" value="1"/>
</dbReference>
<name>A0A4R5PJH4_9HYPH</name>
<evidence type="ECO:0000313" key="6">
    <source>
        <dbReference type="Proteomes" id="UP000295131"/>
    </source>
</evidence>
<organism evidence="5 6">
    <name type="scientific">Pseudohoeflea suaedae</name>
    <dbReference type="NCBI Taxonomy" id="877384"/>
    <lineage>
        <taxon>Bacteria</taxon>
        <taxon>Pseudomonadati</taxon>
        <taxon>Pseudomonadota</taxon>
        <taxon>Alphaproteobacteria</taxon>
        <taxon>Hyphomicrobiales</taxon>
        <taxon>Rhizobiaceae</taxon>
        <taxon>Pseudohoeflea</taxon>
    </lineage>
</organism>
<dbReference type="InterPro" id="IPR004839">
    <property type="entry name" value="Aminotransferase_I/II_large"/>
</dbReference>
<evidence type="ECO:0000256" key="1">
    <source>
        <dbReference type="ARBA" id="ARBA00001933"/>
    </source>
</evidence>
<keyword evidence="5" id="KW-0032">Aminotransferase</keyword>
<dbReference type="EMBL" id="SMSI01000002">
    <property type="protein sequence ID" value="TDH35810.1"/>
    <property type="molecule type" value="Genomic_DNA"/>
</dbReference>
<accession>A0A4R5PJH4</accession>
<sequence length="365" mass="38165">MPRATNCRKPASGAATSPAPTCMSSTWKHEGIAVIDHGGALLDAIALHGGSREDWLDLSTGISPVSFPLPDFSPDSWRRLPDPALTRRVAELSRIHYGGATDPVITPGSQAAIQQLPLLARLARPGASDVAILAPTYGEYEAAFTRAGFSVRTVVSLDAAQDADAVVLANPNNPDGRRLAADELADFAHSRGSRLTIVDEAFADCHPEVSAVGRTGGIAGLMVLRSFGKFFGLAGVRLGFAFASRRMADALSEALGPWPVSGPALEIAAHAFSSPERIALQRNEIERCQSLTAEAVGKSGIPVVGQTALFVLLDVGDGAAARDALAGHRILARAFDHSPRLLRLGLVANAVEGARLASALKALKP</sequence>
<dbReference type="PANTHER" id="PTHR42885">
    <property type="entry name" value="HISTIDINOL-PHOSPHATE AMINOTRANSFERASE-RELATED"/>
    <property type="match status" value="1"/>
</dbReference>
<feature type="compositionally biased region" description="Low complexity" evidence="3">
    <location>
        <begin position="10"/>
        <end position="21"/>
    </location>
</feature>
<dbReference type="Pfam" id="PF00155">
    <property type="entry name" value="Aminotran_1_2"/>
    <property type="match status" value="1"/>
</dbReference>
<keyword evidence="2" id="KW-0663">Pyridoxal phosphate</keyword>
<dbReference type="CDD" id="cd00609">
    <property type="entry name" value="AAT_like"/>
    <property type="match status" value="1"/>
</dbReference>
<dbReference type="Gene3D" id="3.90.1150.10">
    <property type="entry name" value="Aspartate Aminotransferase, domain 1"/>
    <property type="match status" value="1"/>
</dbReference>
<evidence type="ECO:0000259" key="4">
    <source>
        <dbReference type="Pfam" id="PF00155"/>
    </source>
</evidence>
<evidence type="ECO:0000256" key="2">
    <source>
        <dbReference type="ARBA" id="ARBA00022898"/>
    </source>
</evidence>